<dbReference type="PATRIC" id="fig|1423782.4.peg.1877"/>
<sequence>MRSLRNIILVLTAMVVGAIVSGRAHAASFTPPKNEAYQVTYINPGAYQTKHQFAIFNGRGHVIYVPVEDFAAGGKPIVDDQATTAEQRAPRLIHRYLTNRRARNQAASQTSFLVRPNQRVQIQSQIVPQPTTGKVKAGSDGGFTITMPAKCKYQTVQFKPAPSKYQIKK</sequence>
<comment type="caution">
    <text evidence="2">The sequence shown here is derived from an EMBL/GenBank/DDBJ whole genome shotgun (WGS) entry which is preliminary data.</text>
</comment>
<dbReference type="Proteomes" id="UP000051412">
    <property type="component" value="Unassembled WGS sequence"/>
</dbReference>
<dbReference type="STRING" id="1423782.FD32_GL001804"/>
<keyword evidence="3" id="KW-1185">Reference proteome</keyword>
<name>A0A0R1XJL2_9LACO</name>
<dbReference type="AlphaFoldDB" id="A0A0R1XJL2"/>
<dbReference type="OrthoDB" id="2329553at2"/>
<accession>A0A0R1XJL2</accession>
<evidence type="ECO:0000313" key="3">
    <source>
        <dbReference type="Proteomes" id="UP000051412"/>
    </source>
</evidence>
<feature type="chain" id="PRO_5006413293" evidence="1">
    <location>
        <begin position="27"/>
        <end position="169"/>
    </location>
</feature>
<feature type="signal peptide" evidence="1">
    <location>
        <begin position="1"/>
        <end position="26"/>
    </location>
</feature>
<proteinExistence type="predicted"/>
<reference evidence="2 3" key="1">
    <citation type="journal article" date="2015" name="Genome Announc.">
        <title>Expanding the biotechnology potential of lactobacilli through comparative genomics of 213 strains and associated genera.</title>
        <authorList>
            <person name="Sun Z."/>
            <person name="Harris H.M."/>
            <person name="McCann A."/>
            <person name="Guo C."/>
            <person name="Argimon S."/>
            <person name="Zhang W."/>
            <person name="Yang X."/>
            <person name="Jeffery I.B."/>
            <person name="Cooney J.C."/>
            <person name="Kagawa T.F."/>
            <person name="Liu W."/>
            <person name="Song Y."/>
            <person name="Salvetti E."/>
            <person name="Wrobel A."/>
            <person name="Rasinkangas P."/>
            <person name="Parkhill J."/>
            <person name="Rea M.C."/>
            <person name="O'Sullivan O."/>
            <person name="Ritari J."/>
            <person name="Douillard F.P."/>
            <person name="Paul Ross R."/>
            <person name="Yang R."/>
            <person name="Briner A.E."/>
            <person name="Felis G.E."/>
            <person name="de Vos W.M."/>
            <person name="Barrangou R."/>
            <person name="Klaenhammer T.R."/>
            <person name="Caufield P.W."/>
            <person name="Cui Y."/>
            <person name="Zhang H."/>
            <person name="O'Toole P.W."/>
        </authorList>
    </citation>
    <scope>NUCLEOTIDE SEQUENCE [LARGE SCALE GENOMIC DNA]</scope>
    <source>
        <strain evidence="2 3">DSM 6035</strain>
    </source>
</reference>
<keyword evidence="1" id="KW-0732">Signal</keyword>
<dbReference type="EMBL" id="AZGM01000046">
    <property type="protein sequence ID" value="KRM28203.1"/>
    <property type="molecule type" value="Genomic_DNA"/>
</dbReference>
<dbReference type="RefSeq" id="WP_047770111.1">
    <property type="nucleotide sequence ID" value="NZ_AZGM01000046.1"/>
</dbReference>
<protein>
    <submittedName>
        <fullName evidence="2">Uncharacterized protein</fullName>
    </submittedName>
</protein>
<organism evidence="2 3">
    <name type="scientific">Limosilactobacillus panis DSM 6035</name>
    <dbReference type="NCBI Taxonomy" id="1423782"/>
    <lineage>
        <taxon>Bacteria</taxon>
        <taxon>Bacillati</taxon>
        <taxon>Bacillota</taxon>
        <taxon>Bacilli</taxon>
        <taxon>Lactobacillales</taxon>
        <taxon>Lactobacillaceae</taxon>
        <taxon>Limosilactobacillus</taxon>
    </lineage>
</organism>
<evidence type="ECO:0000313" key="2">
    <source>
        <dbReference type="EMBL" id="KRM28203.1"/>
    </source>
</evidence>
<gene>
    <name evidence="2" type="ORF">FD32_GL001804</name>
</gene>
<evidence type="ECO:0000256" key="1">
    <source>
        <dbReference type="SAM" id="SignalP"/>
    </source>
</evidence>